<gene>
    <name evidence="1" type="ORF">O0I10_012821</name>
</gene>
<dbReference type="RefSeq" id="XP_058336529.1">
    <property type="nucleotide sequence ID" value="XM_058492708.1"/>
</dbReference>
<dbReference type="Proteomes" id="UP001234581">
    <property type="component" value="Unassembled WGS sequence"/>
</dbReference>
<dbReference type="EMBL" id="JARTCD010000162">
    <property type="protein sequence ID" value="KAJ8651615.1"/>
    <property type="molecule type" value="Genomic_DNA"/>
</dbReference>
<proteinExistence type="predicted"/>
<evidence type="ECO:0000313" key="1">
    <source>
        <dbReference type="EMBL" id="KAJ8651615.1"/>
    </source>
</evidence>
<sequence length="120" mass="14142">MSEMHELPREQRITIKQCAEDYCQEYGEDLKHVHDHMRYALKVGGRLWILAQAFEWRELVVFFPEISAKKFTDNLPDEFWGQVPGMITQAISSAHGDIATNWSTIYEKFDTQYQLIKDTE</sequence>
<accession>A0AAD7USG8</accession>
<protein>
    <submittedName>
        <fullName evidence="1">Uncharacterized protein</fullName>
    </submittedName>
</protein>
<keyword evidence="2" id="KW-1185">Reference proteome</keyword>
<dbReference type="GeneID" id="83220155"/>
<name>A0AAD7USG8_9FUNG</name>
<comment type="caution">
    <text evidence="1">The sequence shown here is derived from an EMBL/GenBank/DDBJ whole genome shotgun (WGS) entry which is preliminary data.</text>
</comment>
<reference evidence="1 2" key="1">
    <citation type="submission" date="2023-03" db="EMBL/GenBank/DDBJ databases">
        <title>Genome sequence of Lichtheimia ornata CBS 291.66.</title>
        <authorList>
            <person name="Mohabir J.T."/>
            <person name="Shea T.P."/>
            <person name="Kurbessoian T."/>
            <person name="Berby B."/>
            <person name="Fontaine J."/>
            <person name="Livny J."/>
            <person name="Gnirke A."/>
            <person name="Stajich J.E."/>
            <person name="Cuomo C.A."/>
        </authorList>
    </citation>
    <scope>NUCLEOTIDE SEQUENCE [LARGE SCALE GENOMIC DNA]</scope>
    <source>
        <strain evidence="1">CBS 291.66</strain>
    </source>
</reference>
<evidence type="ECO:0000313" key="2">
    <source>
        <dbReference type="Proteomes" id="UP001234581"/>
    </source>
</evidence>
<dbReference type="AlphaFoldDB" id="A0AAD7USG8"/>
<organism evidence="1 2">
    <name type="scientific">Lichtheimia ornata</name>
    <dbReference type="NCBI Taxonomy" id="688661"/>
    <lineage>
        <taxon>Eukaryota</taxon>
        <taxon>Fungi</taxon>
        <taxon>Fungi incertae sedis</taxon>
        <taxon>Mucoromycota</taxon>
        <taxon>Mucoromycotina</taxon>
        <taxon>Mucoromycetes</taxon>
        <taxon>Mucorales</taxon>
        <taxon>Lichtheimiaceae</taxon>
        <taxon>Lichtheimia</taxon>
    </lineage>
</organism>